<keyword evidence="2" id="KW-1185">Reference proteome</keyword>
<reference evidence="1 2" key="1">
    <citation type="submission" date="2019-07" db="EMBL/GenBank/DDBJ databases">
        <authorList>
            <person name="Jastrzebski P J."/>
            <person name="Paukszto L."/>
            <person name="Jastrzebski P J."/>
        </authorList>
    </citation>
    <scope>NUCLEOTIDE SEQUENCE [LARGE SCALE GENOMIC DNA]</scope>
    <source>
        <strain evidence="1 2">WMS-il1</strain>
    </source>
</reference>
<evidence type="ECO:0000313" key="2">
    <source>
        <dbReference type="Proteomes" id="UP000321570"/>
    </source>
</evidence>
<dbReference type="EMBL" id="CABIJS010000044">
    <property type="protein sequence ID" value="VUZ41073.1"/>
    <property type="molecule type" value="Genomic_DNA"/>
</dbReference>
<name>A0A564Y3F4_HYMDI</name>
<proteinExistence type="predicted"/>
<evidence type="ECO:0000313" key="1">
    <source>
        <dbReference type="EMBL" id="VUZ41073.1"/>
    </source>
</evidence>
<sequence length="72" mass="8270">MSNRTHRFLPFSITPSSHLKSTCTLMLSRSLTQKRTHVSYRLLRFLLISSLPQRAPTPFISLSLVSNSLWLP</sequence>
<gene>
    <name evidence="1" type="ORF">WMSIL1_LOCUS1964</name>
</gene>
<dbReference type="Proteomes" id="UP000321570">
    <property type="component" value="Unassembled WGS sequence"/>
</dbReference>
<protein>
    <submittedName>
        <fullName evidence="1">Uncharacterized protein</fullName>
    </submittedName>
</protein>
<dbReference type="AlphaFoldDB" id="A0A564Y3F4"/>
<organism evidence="1 2">
    <name type="scientific">Hymenolepis diminuta</name>
    <name type="common">Rat tapeworm</name>
    <dbReference type="NCBI Taxonomy" id="6216"/>
    <lineage>
        <taxon>Eukaryota</taxon>
        <taxon>Metazoa</taxon>
        <taxon>Spiralia</taxon>
        <taxon>Lophotrochozoa</taxon>
        <taxon>Platyhelminthes</taxon>
        <taxon>Cestoda</taxon>
        <taxon>Eucestoda</taxon>
        <taxon>Cyclophyllidea</taxon>
        <taxon>Hymenolepididae</taxon>
        <taxon>Hymenolepis</taxon>
    </lineage>
</organism>
<accession>A0A564Y3F4</accession>